<reference evidence="3 4" key="1">
    <citation type="submission" date="2020-09" db="EMBL/GenBank/DDBJ databases">
        <title>Novel species of Mucilaginibacter isolated from a glacier on the Tibetan Plateau.</title>
        <authorList>
            <person name="Liu Q."/>
            <person name="Xin Y.-H."/>
        </authorList>
    </citation>
    <scope>NUCLEOTIDE SEQUENCE [LARGE SCALE GENOMIC DNA]</scope>
    <source>
        <strain evidence="3 4">ZT4R22</strain>
    </source>
</reference>
<comment type="caution">
    <text evidence="3">The sequence shown here is derived from an EMBL/GenBank/DDBJ whole genome shotgun (WGS) entry which is preliminary data.</text>
</comment>
<name>A0ABR7WRA5_9SPHI</name>
<evidence type="ECO:0000256" key="1">
    <source>
        <dbReference type="SAM" id="Phobius"/>
    </source>
</evidence>
<dbReference type="GO" id="GO:0008237">
    <property type="term" value="F:metallopeptidase activity"/>
    <property type="evidence" value="ECO:0007669"/>
    <property type="project" value="UniProtKB-KW"/>
</dbReference>
<feature type="transmembrane region" description="Helical" evidence="1">
    <location>
        <begin position="211"/>
        <end position="228"/>
    </location>
</feature>
<sequence>MKAFVTKYPVSCFIGLAFAISLLIGFPLKNLILNDVFAGSEIGMGYLSKIPVVFGPAIAAIIVTYATLGAAGLKALFSRLTPYIEHIIWWFGLPFAGLAITAIAFVVGGFTFGELVAMATSVSPMVLTMHLAGSIVIIGLGEELGWRGWLLPKLAQTRTLKNATILVFITWALWHLPLFFAGYRVAIPFTVIVLALSIIFTWLWNRVGGNVVVLIIAHASVDFSEAFFEERIGPNHSNQVLNAWAALSVIYLVIAAVLFFADKKTWNTTLQPDDERLVGTISPQAAKAPAE</sequence>
<feature type="transmembrane region" description="Helical" evidence="1">
    <location>
        <begin position="240"/>
        <end position="261"/>
    </location>
</feature>
<evidence type="ECO:0000259" key="2">
    <source>
        <dbReference type="Pfam" id="PF02517"/>
    </source>
</evidence>
<dbReference type="InterPro" id="IPR003675">
    <property type="entry name" value="Rce1/LyrA-like_dom"/>
</dbReference>
<feature type="domain" description="CAAX prenyl protease 2/Lysostaphin resistance protein A-like" evidence="2">
    <location>
        <begin position="129"/>
        <end position="223"/>
    </location>
</feature>
<dbReference type="InterPro" id="IPR042150">
    <property type="entry name" value="MmRce1-like"/>
</dbReference>
<accession>A0ABR7WRA5</accession>
<keyword evidence="3" id="KW-0645">Protease</keyword>
<gene>
    <name evidence="3" type="ORF">IDJ77_13570</name>
</gene>
<keyword evidence="4" id="KW-1185">Reference proteome</keyword>
<proteinExistence type="predicted"/>
<dbReference type="PANTHER" id="PTHR35797">
    <property type="entry name" value="PROTEASE-RELATED"/>
    <property type="match status" value="1"/>
</dbReference>
<feature type="transmembrane region" description="Helical" evidence="1">
    <location>
        <begin position="186"/>
        <end position="204"/>
    </location>
</feature>
<dbReference type="Pfam" id="PF02517">
    <property type="entry name" value="Rce1-like"/>
    <property type="match status" value="1"/>
</dbReference>
<evidence type="ECO:0000313" key="3">
    <source>
        <dbReference type="EMBL" id="MBD1364845.1"/>
    </source>
</evidence>
<feature type="transmembrane region" description="Helical" evidence="1">
    <location>
        <begin position="122"/>
        <end position="141"/>
    </location>
</feature>
<dbReference type="EMBL" id="JACWMY010000006">
    <property type="protein sequence ID" value="MBD1364845.1"/>
    <property type="molecule type" value="Genomic_DNA"/>
</dbReference>
<feature type="transmembrane region" description="Helical" evidence="1">
    <location>
        <begin position="162"/>
        <end position="180"/>
    </location>
</feature>
<feature type="transmembrane region" description="Helical" evidence="1">
    <location>
        <begin position="53"/>
        <end position="76"/>
    </location>
</feature>
<keyword evidence="1" id="KW-0472">Membrane</keyword>
<keyword evidence="1" id="KW-1133">Transmembrane helix</keyword>
<keyword evidence="1" id="KW-0812">Transmembrane</keyword>
<dbReference type="RefSeq" id="WP_191189505.1">
    <property type="nucleotide sequence ID" value="NZ_JACWMY010000006.1"/>
</dbReference>
<protein>
    <submittedName>
        <fullName evidence="3">CPBP family intramembrane metalloprotease</fullName>
    </submittedName>
</protein>
<dbReference type="Proteomes" id="UP000606600">
    <property type="component" value="Unassembled WGS sequence"/>
</dbReference>
<dbReference type="PANTHER" id="PTHR35797:SF1">
    <property type="entry name" value="PROTEASE"/>
    <property type="match status" value="1"/>
</dbReference>
<evidence type="ECO:0000313" key="4">
    <source>
        <dbReference type="Proteomes" id="UP000606600"/>
    </source>
</evidence>
<feature type="transmembrane region" description="Helical" evidence="1">
    <location>
        <begin position="12"/>
        <end position="33"/>
    </location>
</feature>
<feature type="transmembrane region" description="Helical" evidence="1">
    <location>
        <begin position="88"/>
        <end position="110"/>
    </location>
</feature>
<keyword evidence="3" id="KW-0378">Hydrolase</keyword>
<keyword evidence="3" id="KW-0482">Metalloprotease</keyword>
<organism evidence="3 4">
    <name type="scientific">Mucilaginibacter pankratovii</name>
    <dbReference type="NCBI Taxonomy" id="2772110"/>
    <lineage>
        <taxon>Bacteria</taxon>
        <taxon>Pseudomonadati</taxon>
        <taxon>Bacteroidota</taxon>
        <taxon>Sphingobacteriia</taxon>
        <taxon>Sphingobacteriales</taxon>
        <taxon>Sphingobacteriaceae</taxon>
        <taxon>Mucilaginibacter</taxon>
    </lineage>
</organism>